<keyword evidence="9" id="KW-0325">Glycoprotein</keyword>
<evidence type="ECO:0000256" key="10">
    <source>
        <dbReference type="ARBA" id="ARBA00023286"/>
    </source>
</evidence>
<sequence length="417" mass="48347">MRLNLQNKTLTVAINSNAPYTFLRLDDEKNEWFPVGGSEIHLLETLSVYFNFTYEMVNCRRNYGRKNPNGTWSGLIGLLMEQQADFGIGGVSMNYDRSKAVSFLYPHQMDQVTFTTSAPSMTEYYSHFLIEPFQSSVWHSFILCISICIILDRIIKNYDRKTDLLWASLVLLLRQPRNIRTNVSNRAFLVWIICWNIGMFILTTAYAGCFYSLIAVPEIPHEIDSVLELYHEVQSNEMIVTTVANSLYSDIVKNFPLDIGKNSREVIDAKDGFRSILKNKQTPHFAFIAERKKLLYHRLISGEKFFYIPPEGFDSSLFLDILSVPVKPNFPYIKEFDSTTKRLTTIGLFDYWNDREYQMLKKSNVEIIVVDKFSRQTIAFELIHLKSLYIVYIIGLSAATSALLFEIVWKLIFLVHI</sequence>
<evidence type="ECO:0000256" key="5">
    <source>
        <dbReference type="ARBA" id="ARBA00022989"/>
    </source>
</evidence>
<dbReference type="EMBL" id="MUJZ01055292">
    <property type="protein sequence ID" value="OTF72641.1"/>
    <property type="molecule type" value="Genomic_DNA"/>
</dbReference>
<reference evidence="14 15" key="1">
    <citation type="submission" date="2017-03" db="EMBL/GenBank/DDBJ databases">
        <title>Genome Survey of Euroglyphus maynei.</title>
        <authorList>
            <person name="Arlian L.G."/>
            <person name="Morgan M.S."/>
            <person name="Rider S.D."/>
        </authorList>
    </citation>
    <scope>NUCLEOTIDE SEQUENCE [LARGE SCALE GENOMIC DNA]</scope>
    <source>
        <strain evidence="14">Arlian Lab</strain>
        <tissue evidence="14">Whole body</tissue>
    </source>
</reference>
<evidence type="ECO:0000259" key="13">
    <source>
        <dbReference type="SMART" id="SM00918"/>
    </source>
</evidence>
<evidence type="ECO:0000313" key="14">
    <source>
        <dbReference type="EMBL" id="OTF72641.1"/>
    </source>
</evidence>
<dbReference type="PANTHER" id="PTHR42643">
    <property type="entry name" value="IONOTROPIC RECEPTOR 20A-RELATED"/>
    <property type="match status" value="1"/>
</dbReference>
<organism evidence="14 15">
    <name type="scientific">Euroglyphus maynei</name>
    <name type="common">Mayne's house dust mite</name>
    <dbReference type="NCBI Taxonomy" id="6958"/>
    <lineage>
        <taxon>Eukaryota</taxon>
        <taxon>Metazoa</taxon>
        <taxon>Ecdysozoa</taxon>
        <taxon>Arthropoda</taxon>
        <taxon>Chelicerata</taxon>
        <taxon>Arachnida</taxon>
        <taxon>Acari</taxon>
        <taxon>Acariformes</taxon>
        <taxon>Sarcoptiformes</taxon>
        <taxon>Astigmata</taxon>
        <taxon>Psoroptidia</taxon>
        <taxon>Analgoidea</taxon>
        <taxon>Pyroglyphidae</taxon>
        <taxon>Pyroglyphinae</taxon>
        <taxon>Euroglyphus</taxon>
    </lineage>
</organism>
<dbReference type="Proteomes" id="UP000194236">
    <property type="component" value="Unassembled WGS sequence"/>
</dbReference>
<keyword evidence="10" id="KW-1071">Ligand-gated ion channel</keyword>
<evidence type="ECO:0000256" key="11">
    <source>
        <dbReference type="ARBA" id="ARBA00023303"/>
    </source>
</evidence>
<evidence type="ECO:0000256" key="3">
    <source>
        <dbReference type="ARBA" id="ARBA00022475"/>
    </source>
</evidence>
<dbReference type="PANTHER" id="PTHR42643:SF24">
    <property type="entry name" value="IONOTROPIC RECEPTOR 60A"/>
    <property type="match status" value="1"/>
</dbReference>
<evidence type="ECO:0000256" key="1">
    <source>
        <dbReference type="ARBA" id="ARBA00004651"/>
    </source>
</evidence>
<dbReference type="InterPro" id="IPR052192">
    <property type="entry name" value="Insect_Ionotropic_Sensory_Rcpt"/>
</dbReference>
<evidence type="ECO:0000256" key="2">
    <source>
        <dbReference type="ARBA" id="ARBA00022448"/>
    </source>
</evidence>
<evidence type="ECO:0000256" key="12">
    <source>
        <dbReference type="SAM" id="Phobius"/>
    </source>
</evidence>
<name>A0A1Y3AVY3_EURMA</name>
<keyword evidence="2" id="KW-0813">Transport</keyword>
<evidence type="ECO:0000256" key="7">
    <source>
        <dbReference type="ARBA" id="ARBA00023136"/>
    </source>
</evidence>
<gene>
    <name evidence="14" type="ORF">BLA29_000855</name>
</gene>
<dbReference type="InterPro" id="IPR019594">
    <property type="entry name" value="Glu/Gly-bd"/>
</dbReference>
<dbReference type="AlphaFoldDB" id="A0A1Y3AVY3"/>
<evidence type="ECO:0000313" key="15">
    <source>
        <dbReference type="Proteomes" id="UP000194236"/>
    </source>
</evidence>
<keyword evidence="15" id="KW-1185">Reference proteome</keyword>
<dbReference type="Pfam" id="PF10613">
    <property type="entry name" value="Lig_chan-Glu_bd"/>
    <property type="match status" value="1"/>
</dbReference>
<keyword evidence="8" id="KW-0675">Receptor</keyword>
<dbReference type="Gene3D" id="3.40.190.10">
    <property type="entry name" value="Periplasmic binding protein-like II"/>
    <property type="match status" value="1"/>
</dbReference>
<dbReference type="SMART" id="SM00918">
    <property type="entry name" value="Lig_chan-Glu_bd"/>
    <property type="match status" value="1"/>
</dbReference>
<keyword evidence="7 12" id="KW-0472">Membrane</keyword>
<protein>
    <recommendedName>
        <fullName evidence="13">Ionotropic glutamate receptor L-glutamate and glycine-binding domain-containing protein</fullName>
    </recommendedName>
</protein>
<keyword evidence="11" id="KW-0407">Ion channel</keyword>
<evidence type="ECO:0000256" key="9">
    <source>
        <dbReference type="ARBA" id="ARBA00023180"/>
    </source>
</evidence>
<dbReference type="OrthoDB" id="6501534at2759"/>
<comment type="subcellular location">
    <subcellularLocation>
        <location evidence="1">Cell membrane</location>
        <topology evidence="1">Multi-pass membrane protein</topology>
    </subcellularLocation>
</comment>
<feature type="domain" description="Ionotropic glutamate receptor L-glutamate and glycine-binding" evidence="13">
    <location>
        <begin position="19"/>
        <end position="81"/>
    </location>
</feature>
<feature type="transmembrane region" description="Helical" evidence="12">
    <location>
        <begin position="187"/>
        <end position="214"/>
    </location>
</feature>
<dbReference type="SUPFAM" id="SSF53850">
    <property type="entry name" value="Periplasmic binding protein-like II"/>
    <property type="match status" value="1"/>
</dbReference>
<feature type="transmembrane region" description="Helical" evidence="12">
    <location>
        <begin position="389"/>
        <end position="415"/>
    </location>
</feature>
<accession>A0A1Y3AVY3</accession>
<keyword evidence="6" id="KW-0406">Ion transport</keyword>
<keyword evidence="4 12" id="KW-0812">Transmembrane</keyword>
<dbReference type="GO" id="GO:0015276">
    <property type="term" value="F:ligand-gated monoatomic ion channel activity"/>
    <property type="evidence" value="ECO:0007669"/>
    <property type="project" value="InterPro"/>
</dbReference>
<evidence type="ECO:0000256" key="4">
    <source>
        <dbReference type="ARBA" id="ARBA00022692"/>
    </source>
</evidence>
<keyword evidence="5 12" id="KW-1133">Transmembrane helix</keyword>
<comment type="caution">
    <text evidence="14">The sequence shown here is derived from an EMBL/GenBank/DDBJ whole genome shotgun (WGS) entry which is preliminary data.</text>
</comment>
<dbReference type="GO" id="GO:0005886">
    <property type="term" value="C:plasma membrane"/>
    <property type="evidence" value="ECO:0007669"/>
    <property type="project" value="UniProtKB-SubCell"/>
</dbReference>
<evidence type="ECO:0000256" key="8">
    <source>
        <dbReference type="ARBA" id="ARBA00023170"/>
    </source>
</evidence>
<keyword evidence="3" id="KW-1003">Cell membrane</keyword>
<evidence type="ECO:0000256" key="6">
    <source>
        <dbReference type="ARBA" id="ARBA00023065"/>
    </source>
</evidence>
<proteinExistence type="predicted"/>